<keyword evidence="3 5" id="KW-0067">ATP-binding</keyword>
<dbReference type="Pfam" id="PF00069">
    <property type="entry name" value="Pkinase"/>
    <property type="match status" value="1"/>
</dbReference>
<gene>
    <name evidence="7" type="ORF">DFQ27_005538</name>
</gene>
<dbReference type="PROSITE" id="PS00108">
    <property type="entry name" value="PROTEIN_KINASE_ST"/>
    <property type="match status" value="1"/>
</dbReference>
<dbReference type="Gene3D" id="1.25.40.10">
    <property type="entry name" value="Tetratricopeptide repeat domain"/>
    <property type="match status" value="5"/>
</dbReference>
<dbReference type="InterPro" id="IPR011990">
    <property type="entry name" value="TPR-like_helical_dom_sf"/>
</dbReference>
<protein>
    <recommendedName>
        <fullName evidence="6">Protein kinase domain-containing protein</fullName>
    </recommendedName>
</protein>
<keyword evidence="1" id="KW-0808">Transferase</keyword>
<feature type="domain" description="Protein kinase" evidence="6">
    <location>
        <begin position="8"/>
        <end position="285"/>
    </location>
</feature>
<dbReference type="SUPFAM" id="SSF81901">
    <property type="entry name" value="HCP-like"/>
    <property type="match status" value="4"/>
</dbReference>
<keyword evidence="8" id="KW-1185">Reference proteome</keyword>
<comment type="similarity">
    <text evidence="4">Belongs to the sel-1 family.</text>
</comment>
<accession>A0A9P6PYF8</accession>
<dbReference type="OrthoDB" id="26722at2759"/>
<dbReference type="PROSITE" id="PS00107">
    <property type="entry name" value="PROTEIN_KINASE_ATP"/>
    <property type="match status" value="1"/>
</dbReference>
<dbReference type="SUPFAM" id="SSF56112">
    <property type="entry name" value="Protein kinase-like (PK-like)"/>
    <property type="match status" value="1"/>
</dbReference>
<feature type="binding site" evidence="5">
    <location>
        <position position="35"/>
    </location>
    <ligand>
        <name>ATP</name>
        <dbReference type="ChEBI" id="CHEBI:30616"/>
    </ligand>
</feature>
<dbReference type="SMART" id="SM00220">
    <property type="entry name" value="S_TKc"/>
    <property type="match status" value="1"/>
</dbReference>
<dbReference type="PROSITE" id="PS50011">
    <property type="entry name" value="PROTEIN_KINASE_DOM"/>
    <property type="match status" value="1"/>
</dbReference>
<dbReference type="InterPro" id="IPR011009">
    <property type="entry name" value="Kinase-like_dom_sf"/>
</dbReference>
<evidence type="ECO:0000313" key="8">
    <source>
        <dbReference type="Proteomes" id="UP000807716"/>
    </source>
</evidence>
<dbReference type="PANTHER" id="PTHR11102">
    <property type="entry name" value="SEL-1-LIKE PROTEIN"/>
    <property type="match status" value="1"/>
</dbReference>
<dbReference type="EMBL" id="JAAAJB010000397">
    <property type="protein sequence ID" value="KAG0256706.1"/>
    <property type="molecule type" value="Genomic_DNA"/>
</dbReference>
<reference evidence="7" key="1">
    <citation type="journal article" date="2020" name="Fungal Divers.">
        <title>Resolving the Mortierellaceae phylogeny through synthesis of multi-gene phylogenetics and phylogenomics.</title>
        <authorList>
            <person name="Vandepol N."/>
            <person name="Liber J."/>
            <person name="Desiro A."/>
            <person name="Na H."/>
            <person name="Kennedy M."/>
            <person name="Barry K."/>
            <person name="Grigoriev I.V."/>
            <person name="Miller A.N."/>
            <person name="O'Donnell K."/>
            <person name="Stajich J.E."/>
            <person name="Bonito G."/>
        </authorList>
    </citation>
    <scope>NUCLEOTIDE SEQUENCE</scope>
    <source>
        <strain evidence="7">BC1065</strain>
    </source>
</reference>
<dbReference type="SMART" id="SM00671">
    <property type="entry name" value="SEL1"/>
    <property type="match status" value="15"/>
</dbReference>
<organism evidence="7 8">
    <name type="scientific">Actinomortierella ambigua</name>
    <dbReference type="NCBI Taxonomy" id="1343610"/>
    <lineage>
        <taxon>Eukaryota</taxon>
        <taxon>Fungi</taxon>
        <taxon>Fungi incertae sedis</taxon>
        <taxon>Mucoromycota</taxon>
        <taxon>Mortierellomycotina</taxon>
        <taxon>Mortierellomycetes</taxon>
        <taxon>Mortierellales</taxon>
        <taxon>Mortierellaceae</taxon>
        <taxon>Actinomortierella</taxon>
    </lineage>
</organism>
<dbReference type="InterPro" id="IPR050767">
    <property type="entry name" value="Sel1_AlgK"/>
</dbReference>
<keyword evidence="2 5" id="KW-0547">Nucleotide-binding</keyword>
<dbReference type="InterPro" id="IPR008271">
    <property type="entry name" value="Ser/Thr_kinase_AS"/>
</dbReference>
<dbReference type="InterPro" id="IPR006597">
    <property type="entry name" value="Sel1-like"/>
</dbReference>
<dbReference type="PRINTS" id="PR00109">
    <property type="entry name" value="TYRKINASE"/>
</dbReference>
<evidence type="ECO:0000256" key="3">
    <source>
        <dbReference type="ARBA" id="ARBA00022840"/>
    </source>
</evidence>
<dbReference type="Proteomes" id="UP000807716">
    <property type="component" value="Unassembled WGS sequence"/>
</dbReference>
<evidence type="ECO:0000256" key="2">
    <source>
        <dbReference type="ARBA" id="ARBA00022741"/>
    </source>
</evidence>
<keyword evidence="1" id="KW-0723">Serine/threonine-protein kinase</keyword>
<dbReference type="InterPro" id="IPR001245">
    <property type="entry name" value="Ser-Thr/Tyr_kinase_cat_dom"/>
</dbReference>
<dbReference type="InterPro" id="IPR000719">
    <property type="entry name" value="Prot_kinase_dom"/>
</dbReference>
<name>A0A9P6PYF8_9FUNG</name>
<dbReference type="GO" id="GO:0004674">
    <property type="term" value="F:protein serine/threonine kinase activity"/>
    <property type="evidence" value="ECO:0007669"/>
    <property type="project" value="UniProtKB-KW"/>
</dbReference>
<dbReference type="Gene3D" id="1.10.510.10">
    <property type="entry name" value="Transferase(Phosphotransferase) domain 1"/>
    <property type="match status" value="1"/>
</dbReference>
<sequence>MDQHQTNFKLGKFIGKGAYGAVYRCRLGSNLCAAKSFYLSQSELAHTAIQKEINILQTLQHRHIIQFYQTHEQDDQVYLIMDLAERGSLASAIESGDSVMDDWSTKRRLADEIARGLEYMHHHRILHRDLKSANVLLSKHWEVKLADFGLAEIKTATVSRSSAAAATEGSAQGTLRWMAPELLVLRRPKYTTKSDVYALGMVMWEMAANCCRPYREQLDNIVVMSYVKSGEREEIPDETPDDYRALIEQCWDQDPKKRPEAVDVTLLDSKSQSEGSADHVDGDFLTGFGTSCTLDSNRTVAAEKEGEADFDTLVQSSGQGDIKAQMRLAKMFHEGSGVEQSIHEAIKWYRLAAGHGDAEAQFQLGKIGSQDPTEPSHDPFAAAFAWYLQAAKHDHTAAQYEVGTMLLNGRGAEKSDTDGIAWCRKAADQGHLEATYLLAQSYENGNHVEKNPTEAASWYLKVAALDPNDWATQLTLANMYERGEGVEQNEVEAARWFLQAAENGSPDAQMKIAAMFKDGRGVEQNSETAIMWWQRAGFSGKKDALYSIGMVYKTGDGVPQDDKKAYDHLHQAATWNHAESQYCLGTMYQNGQGVEKSDNEAAWWFHLAARDNHPKAQVCLGQMLEKGQGVKQSYQDAMMWYSRAADHGEPIATYSVGRMFDEGLGVAQSDTEAASWYLKAAHLGNADAQYAIGSYLQDGRGGLEPSYSEAFVWYHKAAEQGHAKAQYSLGRMFADGHEVTQSDIEAASWFRKAAEQGESEAQFSLSRMYRNGHGVAQSDTDAIHWLHEAAEHGSIKAQFELGLLYASGEGVKQDAEEAAWWFYRASEQGYPGARKAFDMLFASDYDGTKRRDFEYVRWYRVLADQGHEQARFDLATAYLEGTRIKANNSKAFKWFHKAAESGKWEAMDELIC</sequence>
<evidence type="ECO:0000256" key="1">
    <source>
        <dbReference type="ARBA" id="ARBA00022527"/>
    </source>
</evidence>
<dbReference type="Pfam" id="PF08238">
    <property type="entry name" value="Sel1"/>
    <property type="match status" value="15"/>
</dbReference>
<evidence type="ECO:0000259" key="6">
    <source>
        <dbReference type="PROSITE" id="PS50011"/>
    </source>
</evidence>
<keyword evidence="1" id="KW-0418">Kinase</keyword>
<evidence type="ECO:0000256" key="4">
    <source>
        <dbReference type="ARBA" id="ARBA00038101"/>
    </source>
</evidence>
<evidence type="ECO:0000256" key="5">
    <source>
        <dbReference type="PROSITE-ProRule" id="PRU10141"/>
    </source>
</evidence>
<comment type="caution">
    <text evidence="7">The sequence shown here is derived from an EMBL/GenBank/DDBJ whole genome shotgun (WGS) entry which is preliminary data.</text>
</comment>
<evidence type="ECO:0000313" key="7">
    <source>
        <dbReference type="EMBL" id="KAG0256706.1"/>
    </source>
</evidence>
<dbReference type="InterPro" id="IPR017441">
    <property type="entry name" value="Protein_kinase_ATP_BS"/>
</dbReference>
<proteinExistence type="inferred from homology"/>
<dbReference type="PANTHER" id="PTHR11102:SF160">
    <property type="entry name" value="ERAD-ASSOCIATED E3 UBIQUITIN-PROTEIN LIGASE COMPONENT HRD3"/>
    <property type="match status" value="1"/>
</dbReference>
<dbReference type="GO" id="GO:0005524">
    <property type="term" value="F:ATP binding"/>
    <property type="evidence" value="ECO:0007669"/>
    <property type="project" value="UniProtKB-UniRule"/>
</dbReference>
<dbReference type="AlphaFoldDB" id="A0A9P6PYF8"/>